<evidence type="ECO:0000256" key="1">
    <source>
        <dbReference type="SAM" id="Phobius"/>
    </source>
</evidence>
<sequence length="295" mass="30970">MDGQGGNFAAGIAPELVDLEAGFRDVLVAADADDDGKCLLRIANVCVSRTVKISYQVVLSATWIGADAAAAALGGAASSNPYVMILLAHLVAGISLQVLLAALLGRGRQGTPCPWHWQVLLLCTAAGLFISAVVVAALRVITASRLVTSLLRSTFSGTNDSTGRHKWCPLLRLSVLPPPPPGFLCFSALWSGGRGAGFPRTGSDSGSNPRLCLTGRRGVTQEGRRHAMENLISPVDQIQRECTALGDHGEAIVLPSLRDALPGSILRRARPRLGRALISVAFGRCLSSSPSLFPF</sequence>
<accession>A0A843XKF7</accession>
<dbReference type="EMBL" id="NMUH01009055">
    <property type="protein sequence ID" value="MQM19610.1"/>
    <property type="molecule type" value="Genomic_DNA"/>
</dbReference>
<feature type="transmembrane region" description="Helical" evidence="1">
    <location>
        <begin position="57"/>
        <end position="76"/>
    </location>
</feature>
<organism evidence="2 3">
    <name type="scientific">Colocasia esculenta</name>
    <name type="common">Wild taro</name>
    <name type="synonym">Arum esculentum</name>
    <dbReference type="NCBI Taxonomy" id="4460"/>
    <lineage>
        <taxon>Eukaryota</taxon>
        <taxon>Viridiplantae</taxon>
        <taxon>Streptophyta</taxon>
        <taxon>Embryophyta</taxon>
        <taxon>Tracheophyta</taxon>
        <taxon>Spermatophyta</taxon>
        <taxon>Magnoliopsida</taxon>
        <taxon>Liliopsida</taxon>
        <taxon>Araceae</taxon>
        <taxon>Aroideae</taxon>
        <taxon>Colocasieae</taxon>
        <taxon>Colocasia</taxon>
    </lineage>
</organism>
<keyword evidence="3" id="KW-1185">Reference proteome</keyword>
<evidence type="ECO:0000313" key="3">
    <source>
        <dbReference type="Proteomes" id="UP000652761"/>
    </source>
</evidence>
<dbReference type="Proteomes" id="UP000652761">
    <property type="component" value="Unassembled WGS sequence"/>
</dbReference>
<proteinExistence type="predicted"/>
<feature type="transmembrane region" description="Helical" evidence="1">
    <location>
        <begin position="82"/>
        <end position="105"/>
    </location>
</feature>
<name>A0A843XKF7_COLES</name>
<keyword evidence="1" id="KW-0812">Transmembrane</keyword>
<dbReference type="OrthoDB" id="5061070at2759"/>
<reference evidence="2" key="1">
    <citation type="submission" date="2017-07" db="EMBL/GenBank/DDBJ databases">
        <title>Taro Niue Genome Assembly and Annotation.</title>
        <authorList>
            <person name="Atibalentja N."/>
            <person name="Keating K."/>
            <person name="Fields C.J."/>
        </authorList>
    </citation>
    <scope>NUCLEOTIDE SEQUENCE</scope>
    <source>
        <strain evidence="2">Niue_2</strain>
        <tissue evidence="2">Leaf</tissue>
    </source>
</reference>
<keyword evidence="1" id="KW-0472">Membrane</keyword>
<protein>
    <submittedName>
        <fullName evidence="2">Uncharacterized protein</fullName>
    </submittedName>
</protein>
<feature type="transmembrane region" description="Helical" evidence="1">
    <location>
        <begin position="117"/>
        <end position="141"/>
    </location>
</feature>
<evidence type="ECO:0000313" key="2">
    <source>
        <dbReference type="EMBL" id="MQM19610.1"/>
    </source>
</evidence>
<gene>
    <name evidence="2" type="ORF">Taro_052617</name>
</gene>
<keyword evidence="1" id="KW-1133">Transmembrane helix</keyword>
<comment type="caution">
    <text evidence="2">The sequence shown here is derived from an EMBL/GenBank/DDBJ whole genome shotgun (WGS) entry which is preliminary data.</text>
</comment>
<dbReference type="AlphaFoldDB" id="A0A843XKF7"/>